<feature type="region of interest" description="Disordered" evidence="2">
    <location>
        <begin position="790"/>
        <end position="844"/>
    </location>
</feature>
<dbReference type="GO" id="GO:0005680">
    <property type="term" value="C:anaphase-promoting complex"/>
    <property type="evidence" value="ECO:0007669"/>
    <property type="project" value="InterPro"/>
</dbReference>
<dbReference type="InterPro" id="IPR018860">
    <property type="entry name" value="APC_suCDC26"/>
</dbReference>
<feature type="region of interest" description="Disordered" evidence="2">
    <location>
        <begin position="1"/>
        <end position="62"/>
    </location>
</feature>
<dbReference type="EMBL" id="ONZQ02000006">
    <property type="protein sequence ID" value="SPO02134.1"/>
    <property type="molecule type" value="Genomic_DNA"/>
</dbReference>
<proteinExistence type="predicted"/>
<reference evidence="3" key="1">
    <citation type="submission" date="2018-03" db="EMBL/GenBank/DDBJ databases">
        <authorList>
            <person name="Guldener U."/>
        </authorList>
    </citation>
    <scope>NUCLEOTIDE SEQUENCE</scope>
</reference>
<feature type="compositionally biased region" description="Basic and acidic residues" evidence="2">
    <location>
        <begin position="224"/>
        <end position="234"/>
    </location>
</feature>
<dbReference type="Proteomes" id="UP001187682">
    <property type="component" value="Unassembled WGS sequence"/>
</dbReference>
<feature type="region of interest" description="Disordered" evidence="2">
    <location>
        <begin position="214"/>
        <end position="236"/>
    </location>
</feature>
<evidence type="ECO:0000313" key="4">
    <source>
        <dbReference type="Proteomes" id="UP001187682"/>
    </source>
</evidence>
<feature type="region of interest" description="Disordered" evidence="2">
    <location>
        <begin position="542"/>
        <end position="677"/>
    </location>
</feature>
<sequence length="844" mass="92144">MPAKSDFSIRKLIPQRQRGDHDTNTSTHEHHRHWLHPNLKHTTARRGSAELPMKDGTAAPGDRYHISAPILPESSMMSHSMPSSSFERMSGESVWSSVGSRACSPAPGLGRPITPRRPWSPAEASRPSTPIYSGVFPPHEPKAGEEADVTAAETGPRPDTGAVRPRRPSSPLPPPSISTDTKKDSYIVPVTVLTSGWIDEEAPSAPVWKLAAEKKKKAARTRRSNKDDGLEPRREKHPRWTFTENVTELFTGQLFKRMEAEETITPEQVDEFRRRRESAEGEKEETLGESEAERLLEEERKEREEEERWLEGLRAAEWPRRENDGDETPQEPFYLDHLSSAIEAMLASTAATSTPGVPAEESGFGGAIQRDFSVSRKPMRKASLRKRPLRLPPSTPLPAIPSIPVPPRNPARQGCRAPMPTIPEVRVTPAGNPHPTLSPISLKATEDEDFVFLQSTPCTLTMPSFRHGPVRIAKSDLGPVIDVDDTLDWTAFQMAILGAGDFFCDSPVFCSGSGSEEEEVVGLEAWCGDLELGVGALVGEEEEGNVAGTKEEVVGEEWNLGGDNEEEGGECEYGDEYEDGEECEYGDEYEDEEEAVGPSPSTEEFPPPSCSSSCYSGDDDLPIPLESEFPPSLWSGTDGRGSGGDLKRSLGRGIRRWAMGLPPRRDSRSSAGSSLPKSPMLTIDFGAVRGVGNGRVVTGRVAGGGKGGTPEEGAREMVEIRRGGSGIGDAWSRGEDVVPMGCNLGNDLGDFLRWEADNVYAVEVFGARMLRRQPTTLSITAEDIAAYEDNKAREAERRKAQEREADAEMADLGGQGQGRGQGQAKTREERIGVPSRGRGRGRGR</sequence>
<evidence type="ECO:0000256" key="2">
    <source>
        <dbReference type="SAM" id="MobiDB-lite"/>
    </source>
</evidence>
<feature type="compositionally biased region" description="Acidic residues" evidence="2">
    <location>
        <begin position="563"/>
        <end position="595"/>
    </location>
</feature>
<feature type="compositionally biased region" description="Basic residues" evidence="2">
    <location>
        <begin position="214"/>
        <end position="223"/>
    </location>
</feature>
<feature type="compositionally biased region" description="Pro residues" evidence="2">
    <location>
        <begin position="390"/>
        <end position="409"/>
    </location>
</feature>
<keyword evidence="1" id="KW-0833">Ubl conjugation pathway</keyword>
<gene>
    <name evidence="3" type="ORF">DNG_04807</name>
</gene>
<dbReference type="AlphaFoldDB" id="A0AAE8MYK6"/>
<comment type="caution">
    <text evidence="3">The sequence shown here is derived from an EMBL/GenBank/DDBJ whole genome shotgun (WGS) entry which is preliminary data.</text>
</comment>
<feature type="compositionally biased region" description="Low complexity" evidence="2">
    <location>
        <begin position="598"/>
        <end position="616"/>
    </location>
</feature>
<feature type="compositionally biased region" description="Basic and acidic residues" evidence="2">
    <location>
        <begin position="790"/>
        <end position="806"/>
    </location>
</feature>
<feature type="region of interest" description="Disordered" evidence="2">
    <location>
        <begin position="388"/>
        <end position="412"/>
    </location>
</feature>
<protein>
    <submittedName>
        <fullName evidence="3">Uncharacterized protein</fullName>
    </submittedName>
</protein>
<feature type="compositionally biased region" description="Basic residues" evidence="2">
    <location>
        <begin position="29"/>
        <end position="44"/>
    </location>
</feature>
<keyword evidence="4" id="KW-1185">Reference proteome</keyword>
<feature type="region of interest" description="Disordered" evidence="2">
    <location>
        <begin position="103"/>
        <end position="183"/>
    </location>
</feature>
<evidence type="ECO:0000256" key="1">
    <source>
        <dbReference type="ARBA" id="ARBA00022786"/>
    </source>
</evidence>
<dbReference type="GO" id="GO:0031145">
    <property type="term" value="P:anaphase-promoting complex-dependent catabolic process"/>
    <property type="evidence" value="ECO:0007669"/>
    <property type="project" value="InterPro"/>
</dbReference>
<feature type="compositionally biased region" description="Basic and acidic residues" evidence="2">
    <location>
        <begin position="270"/>
        <end position="303"/>
    </location>
</feature>
<accession>A0AAE8MYK6</accession>
<dbReference type="Pfam" id="PF10471">
    <property type="entry name" value="ANAPC_CDC26"/>
    <property type="match status" value="1"/>
</dbReference>
<name>A0AAE8MYK6_9PEZI</name>
<organism evidence="3 4">
    <name type="scientific">Cephalotrichum gorgonifer</name>
    <dbReference type="NCBI Taxonomy" id="2041049"/>
    <lineage>
        <taxon>Eukaryota</taxon>
        <taxon>Fungi</taxon>
        <taxon>Dikarya</taxon>
        <taxon>Ascomycota</taxon>
        <taxon>Pezizomycotina</taxon>
        <taxon>Sordariomycetes</taxon>
        <taxon>Hypocreomycetidae</taxon>
        <taxon>Microascales</taxon>
        <taxon>Microascaceae</taxon>
        <taxon>Cephalotrichum</taxon>
    </lineage>
</organism>
<feature type="region of interest" description="Disordered" evidence="2">
    <location>
        <begin position="269"/>
        <end position="309"/>
    </location>
</feature>
<evidence type="ECO:0000313" key="3">
    <source>
        <dbReference type="EMBL" id="SPO02134.1"/>
    </source>
</evidence>